<dbReference type="AlphaFoldDB" id="A0A6J1LZE6"/>
<keyword evidence="5 12" id="KW-0812">Transmembrane</keyword>
<dbReference type="Gene3D" id="3.80.10.10">
    <property type="entry name" value="Ribonuclease Inhibitor"/>
    <property type="match status" value="1"/>
</dbReference>
<evidence type="ECO:0000256" key="6">
    <source>
        <dbReference type="ARBA" id="ARBA00022737"/>
    </source>
</evidence>
<dbReference type="PRINTS" id="PR00373">
    <property type="entry name" value="GLYCHORMONER"/>
</dbReference>
<dbReference type="GO" id="GO:0016500">
    <property type="term" value="F:protein-hormone receptor activity"/>
    <property type="evidence" value="ECO:0007669"/>
    <property type="project" value="InterPro"/>
</dbReference>
<dbReference type="SUPFAM" id="SSF81321">
    <property type="entry name" value="Family A G protein-coupled receptor-like"/>
    <property type="match status" value="1"/>
</dbReference>
<feature type="transmembrane region" description="Helical" evidence="12">
    <location>
        <begin position="548"/>
        <end position="575"/>
    </location>
</feature>
<feature type="chain" id="PRO_5026903439" evidence="13">
    <location>
        <begin position="27"/>
        <end position="814"/>
    </location>
</feature>
<evidence type="ECO:0000256" key="11">
    <source>
        <dbReference type="ARBA" id="ARBA00023224"/>
    </source>
</evidence>
<feature type="signal peptide" evidence="13">
    <location>
        <begin position="1"/>
        <end position="26"/>
    </location>
</feature>
<feature type="domain" description="G-protein coupled receptors family 1 profile" evidence="14">
    <location>
        <begin position="488"/>
        <end position="739"/>
    </location>
</feature>
<evidence type="ECO:0000313" key="16">
    <source>
        <dbReference type="RefSeq" id="XP_023169534.2"/>
    </source>
</evidence>
<keyword evidence="7 12" id="KW-1133">Transmembrane helix</keyword>
<evidence type="ECO:0000256" key="2">
    <source>
        <dbReference type="ARBA" id="ARBA00010663"/>
    </source>
</evidence>
<dbReference type="PRINTS" id="PR00237">
    <property type="entry name" value="GPCRRHODOPSN"/>
</dbReference>
<dbReference type="InterPro" id="IPR032675">
    <property type="entry name" value="LRR_dom_sf"/>
</dbReference>
<keyword evidence="10 16" id="KW-0675">Receptor</keyword>
<keyword evidence="13" id="KW-0732">Signal</keyword>
<dbReference type="OMA" id="FINFSCG"/>
<dbReference type="PROSITE" id="PS50262">
    <property type="entry name" value="G_PROTEIN_RECEP_F1_2"/>
    <property type="match status" value="1"/>
</dbReference>
<accession>A0A6J1LZE6</accession>
<dbReference type="SUPFAM" id="SSF52058">
    <property type="entry name" value="L domain-like"/>
    <property type="match status" value="1"/>
</dbReference>
<protein>
    <submittedName>
        <fullName evidence="16">Lutropin-choriogonadotropic hormone receptor</fullName>
    </submittedName>
</protein>
<dbReference type="CTD" id="42133"/>
<dbReference type="CDD" id="cd15136">
    <property type="entry name" value="7tmA_Glyco_hormone_R"/>
    <property type="match status" value="1"/>
</dbReference>
<keyword evidence="11" id="KW-0807">Transducer</keyword>
<dbReference type="Pfam" id="PF13855">
    <property type="entry name" value="LRR_8"/>
    <property type="match status" value="1"/>
</dbReference>
<dbReference type="FunFam" id="3.80.10.10:FF:000426">
    <property type="entry name" value="Follicle-stimulating hormone receptor-like Protein"/>
    <property type="match status" value="1"/>
</dbReference>
<keyword evidence="8" id="KW-0297">G-protein coupled receptor</keyword>
<dbReference type="Gene3D" id="1.20.1070.10">
    <property type="entry name" value="Rhodopsin 7-helix transmembrane proteins"/>
    <property type="match status" value="1"/>
</dbReference>
<evidence type="ECO:0000256" key="1">
    <source>
        <dbReference type="ARBA" id="ARBA00004651"/>
    </source>
</evidence>
<evidence type="ECO:0000256" key="9">
    <source>
        <dbReference type="ARBA" id="ARBA00023136"/>
    </source>
</evidence>
<organism evidence="15 16">
    <name type="scientific">Drosophila hydei</name>
    <name type="common">Fruit fly</name>
    <dbReference type="NCBI Taxonomy" id="7224"/>
    <lineage>
        <taxon>Eukaryota</taxon>
        <taxon>Metazoa</taxon>
        <taxon>Ecdysozoa</taxon>
        <taxon>Arthropoda</taxon>
        <taxon>Hexapoda</taxon>
        <taxon>Insecta</taxon>
        <taxon>Pterygota</taxon>
        <taxon>Neoptera</taxon>
        <taxon>Endopterygota</taxon>
        <taxon>Diptera</taxon>
        <taxon>Brachycera</taxon>
        <taxon>Muscomorpha</taxon>
        <taxon>Ephydroidea</taxon>
        <taxon>Drosophilidae</taxon>
        <taxon>Drosophila</taxon>
    </lineage>
</organism>
<dbReference type="PROSITE" id="PS00237">
    <property type="entry name" value="G_PROTEIN_RECEP_F1_1"/>
    <property type="match status" value="1"/>
</dbReference>
<dbReference type="KEGG" id="dhe:111598500"/>
<dbReference type="FunFam" id="1.20.1070.10:FF:000181">
    <property type="entry name" value="Thyrotropin receptor"/>
    <property type="match status" value="1"/>
</dbReference>
<keyword evidence="4" id="KW-0433">Leucine-rich repeat</keyword>
<keyword evidence="3" id="KW-1003">Cell membrane</keyword>
<feature type="transmembrane region" description="Helical" evidence="12">
    <location>
        <begin position="596"/>
        <end position="619"/>
    </location>
</feature>
<dbReference type="RefSeq" id="XP_023169534.2">
    <property type="nucleotide sequence ID" value="XM_023313766.2"/>
</dbReference>
<name>A0A6J1LZE6_DROHY</name>
<feature type="transmembrane region" description="Helical" evidence="12">
    <location>
        <begin position="509"/>
        <end position="528"/>
    </location>
</feature>
<evidence type="ECO:0000256" key="10">
    <source>
        <dbReference type="ARBA" id="ARBA00023170"/>
    </source>
</evidence>
<feature type="transmembrane region" description="Helical" evidence="12">
    <location>
        <begin position="473"/>
        <end position="497"/>
    </location>
</feature>
<dbReference type="PANTHER" id="PTHR24372:SF74">
    <property type="entry name" value="LP13728P"/>
    <property type="match status" value="1"/>
</dbReference>
<evidence type="ECO:0000313" key="15">
    <source>
        <dbReference type="Proteomes" id="UP000504633"/>
    </source>
</evidence>
<dbReference type="GO" id="GO:0009755">
    <property type="term" value="P:hormone-mediated signaling pathway"/>
    <property type="evidence" value="ECO:0007669"/>
    <property type="project" value="TreeGrafter"/>
</dbReference>
<dbReference type="GeneID" id="111598500"/>
<reference evidence="16" key="1">
    <citation type="submission" date="2025-08" db="UniProtKB">
        <authorList>
            <consortium name="RefSeq"/>
        </authorList>
    </citation>
    <scope>IDENTIFICATION</scope>
    <source>
        <strain evidence="16">15085-1641.00</strain>
        <tissue evidence="16">Whole body</tissue>
    </source>
</reference>
<dbReference type="InterPro" id="IPR000276">
    <property type="entry name" value="GPCR_Rhodpsn"/>
</dbReference>
<feature type="transmembrane region" description="Helical" evidence="12">
    <location>
        <begin position="722"/>
        <end position="742"/>
    </location>
</feature>
<comment type="similarity">
    <text evidence="2">Belongs to the G-protein coupled receptor 1 family.</text>
</comment>
<evidence type="ECO:0000256" key="8">
    <source>
        <dbReference type="ARBA" id="ARBA00023040"/>
    </source>
</evidence>
<evidence type="ECO:0000256" key="4">
    <source>
        <dbReference type="ARBA" id="ARBA00022614"/>
    </source>
</evidence>
<dbReference type="InterPro" id="IPR002131">
    <property type="entry name" value="Gphrmn_rcpt_fam"/>
</dbReference>
<feature type="transmembrane region" description="Helical" evidence="12">
    <location>
        <begin position="687"/>
        <end position="710"/>
    </location>
</feature>
<evidence type="ECO:0000256" key="5">
    <source>
        <dbReference type="ARBA" id="ARBA00022692"/>
    </source>
</evidence>
<sequence>MKCTLIIARFDYLALILLSLVYCSRQANTNCYDSDNGFNTFINNLPPDKANATDTFAAATQAPTVAMTSNATIDTSVWKCCCWEATNQNEFECRCEGAALTRVPQTLKLPLQRLTIASAGLPRLRSMGLKVYASTLLDVAFIDCLQLEAIQNGAFSNLTVLRTIYISNAPKLSYLSKNVFEGISDTIEIIRIINSGLTTVPDLGHLPPYNILQMIDLDNNQISRIDSKSIQVKTAQFVLANNDIAFIDDSAFLGSKIAKLSLNDNPRLSDIHPNAFNGIIDMTELDLSSTSLERLPSAGLQTVEVLYITNTHTLKTIPSIYNFQNLQRAHLTHSFHCCAFQFPSRHDPKRHAQRMQELQKWRDQCNSNRNLHTSLERSLRDNNLTPLAHLSEVHHSDSTVNNLLADPTPNSYDYMADSTMNNIGIFHEQITINPEDDQLAEYCGNFTFRKPNIECYPMPNALNPCEDVMGYQWLRIAVWIVVALAIVGNVAVLTVILSIRSESPSVPRFLICHLAFADLCLGLYLLLIASIDAHSMGEYFNYAFDWQYGWGCQIAGFLTVFASHLSLFTLTVITIERWFAITHAMYLNKRIKLRPAAFIMLLGWIYSIAMSSLPLFGISNYSSTSICLPMEKRDIYDSIYLILILGCNFLAFTIIAICYSQIYLSLGEETRRARQNNPGEMSVAKKMALLVFINFSCGAPIAFFGLTALAGYPLINVTKSKILLVFFYPLNSCADPYLYAILTSQYRQDLLTLLSKFGICRQSALKYKHSDSMHGTSHYTIRGSIDREHCVGQKCQKVVAAEAQRMLKNKEDYV</sequence>
<keyword evidence="6" id="KW-0677">Repeat</keyword>
<dbReference type="GO" id="GO:0005886">
    <property type="term" value="C:plasma membrane"/>
    <property type="evidence" value="ECO:0007669"/>
    <property type="project" value="UniProtKB-SubCell"/>
</dbReference>
<keyword evidence="9 12" id="KW-0472">Membrane</keyword>
<dbReference type="Pfam" id="PF13306">
    <property type="entry name" value="LRR_5"/>
    <property type="match status" value="1"/>
</dbReference>
<evidence type="ECO:0000256" key="12">
    <source>
        <dbReference type="SAM" id="Phobius"/>
    </source>
</evidence>
<evidence type="ECO:0000256" key="13">
    <source>
        <dbReference type="SAM" id="SignalP"/>
    </source>
</evidence>
<keyword evidence="15" id="KW-1185">Reference proteome</keyword>
<dbReference type="OrthoDB" id="5981530at2759"/>
<dbReference type="Pfam" id="PF00001">
    <property type="entry name" value="7tm_1"/>
    <property type="match status" value="1"/>
</dbReference>
<dbReference type="Proteomes" id="UP000504633">
    <property type="component" value="Unplaced"/>
</dbReference>
<comment type="subcellular location">
    <subcellularLocation>
        <location evidence="1">Cell membrane</location>
        <topology evidence="1">Multi-pass membrane protein</topology>
    </subcellularLocation>
</comment>
<dbReference type="PANTHER" id="PTHR24372">
    <property type="entry name" value="GLYCOPROTEIN HORMONE RECEPTOR"/>
    <property type="match status" value="1"/>
</dbReference>
<gene>
    <name evidence="16" type="primary">LOC111598500</name>
</gene>
<dbReference type="GO" id="GO:0008528">
    <property type="term" value="F:G protein-coupled peptide receptor activity"/>
    <property type="evidence" value="ECO:0007669"/>
    <property type="project" value="TreeGrafter"/>
</dbReference>
<evidence type="ECO:0000256" key="3">
    <source>
        <dbReference type="ARBA" id="ARBA00022475"/>
    </source>
</evidence>
<proteinExistence type="inferred from homology"/>
<dbReference type="GO" id="GO:0007189">
    <property type="term" value="P:adenylate cyclase-activating G protein-coupled receptor signaling pathway"/>
    <property type="evidence" value="ECO:0007669"/>
    <property type="project" value="TreeGrafter"/>
</dbReference>
<dbReference type="InterPro" id="IPR026906">
    <property type="entry name" value="LRR_5"/>
</dbReference>
<feature type="transmembrane region" description="Helical" evidence="12">
    <location>
        <begin position="639"/>
        <end position="666"/>
    </location>
</feature>
<dbReference type="InterPro" id="IPR001611">
    <property type="entry name" value="Leu-rich_rpt"/>
</dbReference>
<dbReference type="InterPro" id="IPR017452">
    <property type="entry name" value="GPCR_Rhodpsn_7TM"/>
</dbReference>
<evidence type="ECO:0000259" key="14">
    <source>
        <dbReference type="PROSITE" id="PS50262"/>
    </source>
</evidence>
<evidence type="ECO:0000256" key="7">
    <source>
        <dbReference type="ARBA" id="ARBA00022989"/>
    </source>
</evidence>